<feature type="coiled-coil region" evidence="8">
    <location>
        <begin position="334"/>
        <end position="361"/>
    </location>
</feature>
<keyword evidence="5" id="KW-0812">Transmembrane</keyword>
<feature type="coiled-coil region" evidence="8">
    <location>
        <begin position="162"/>
        <end position="213"/>
    </location>
</feature>
<comment type="similarity">
    <text evidence="2">Belongs to the outer membrane factor (OMF) (TC 1.B.17) family.</text>
</comment>
<dbReference type="AlphaFoldDB" id="A0A1M5E5K3"/>
<dbReference type="RefSeq" id="WP_025075652.1">
    <property type="nucleotide sequence ID" value="NZ_FQVD01000032.1"/>
</dbReference>
<keyword evidence="7" id="KW-0998">Cell outer membrane</keyword>
<dbReference type="InterPro" id="IPR003423">
    <property type="entry name" value="OMP_efflux"/>
</dbReference>
<keyword evidence="6" id="KW-0472">Membrane</keyword>
<proteinExistence type="inferred from homology"/>
<evidence type="ECO:0000256" key="4">
    <source>
        <dbReference type="ARBA" id="ARBA00022452"/>
    </source>
</evidence>
<feature type="signal peptide" evidence="9">
    <location>
        <begin position="1"/>
        <end position="22"/>
    </location>
</feature>
<evidence type="ECO:0000313" key="11">
    <source>
        <dbReference type="Proteomes" id="UP000184436"/>
    </source>
</evidence>
<comment type="subcellular location">
    <subcellularLocation>
        <location evidence="1">Cell outer membrane</location>
    </subcellularLocation>
</comment>
<evidence type="ECO:0000256" key="6">
    <source>
        <dbReference type="ARBA" id="ARBA00023136"/>
    </source>
</evidence>
<keyword evidence="3" id="KW-0813">Transport</keyword>
<evidence type="ECO:0000256" key="1">
    <source>
        <dbReference type="ARBA" id="ARBA00004442"/>
    </source>
</evidence>
<reference evidence="10 11" key="1">
    <citation type="submission" date="2016-11" db="EMBL/GenBank/DDBJ databases">
        <authorList>
            <person name="Jaros S."/>
            <person name="Januszkiewicz K."/>
            <person name="Wedrychowicz H."/>
        </authorList>
    </citation>
    <scope>NUCLEOTIDE SEQUENCE [LARGE SCALE GENOMIC DNA]</scope>
    <source>
        <strain evidence="10 11">DSM 26883</strain>
    </source>
</reference>
<dbReference type="GO" id="GO:0015288">
    <property type="term" value="F:porin activity"/>
    <property type="evidence" value="ECO:0007669"/>
    <property type="project" value="TreeGrafter"/>
</dbReference>
<name>A0A1M5E5K3_9BACE</name>
<dbReference type="PANTHER" id="PTHR30026">
    <property type="entry name" value="OUTER MEMBRANE PROTEIN TOLC"/>
    <property type="match status" value="1"/>
</dbReference>
<dbReference type="EMBL" id="FQVD01000032">
    <property type="protein sequence ID" value="SHF74341.1"/>
    <property type="molecule type" value="Genomic_DNA"/>
</dbReference>
<dbReference type="Pfam" id="PF02321">
    <property type="entry name" value="OEP"/>
    <property type="match status" value="1"/>
</dbReference>
<dbReference type="Gene3D" id="1.20.1600.10">
    <property type="entry name" value="Outer membrane efflux proteins (OEP)"/>
    <property type="match status" value="1"/>
</dbReference>
<keyword evidence="11" id="KW-1185">Reference proteome</keyword>
<accession>A0A1M5E5K3</accession>
<evidence type="ECO:0000256" key="5">
    <source>
        <dbReference type="ARBA" id="ARBA00022692"/>
    </source>
</evidence>
<dbReference type="GO" id="GO:1990281">
    <property type="term" value="C:efflux pump complex"/>
    <property type="evidence" value="ECO:0007669"/>
    <property type="project" value="TreeGrafter"/>
</dbReference>
<gene>
    <name evidence="10" type="ORF">SAMN05444349_13245</name>
</gene>
<evidence type="ECO:0000256" key="2">
    <source>
        <dbReference type="ARBA" id="ARBA00007613"/>
    </source>
</evidence>
<dbReference type="PANTHER" id="PTHR30026:SF23">
    <property type="entry name" value="TO APRF-PUTATIVE OUTER MEMBRANE EFFLUX PROTEIN OR SECRETED ALKALINE PHOSPHATASE-RELATED"/>
    <property type="match status" value="1"/>
</dbReference>
<dbReference type="InterPro" id="IPR051906">
    <property type="entry name" value="TolC-like"/>
</dbReference>
<dbReference type="SUPFAM" id="SSF56954">
    <property type="entry name" value="Outer membrane efflux proteins (OEP)"/>
    <property type="match status" value="1"/>
</dbReference>
<feature type="chain" id="PRO_5030031359" evidence="9">
    <location>
        <begin position="23"/>
        <end position="439"/>
    </location>
</feature>
<dbReference type="GO" id="GO:0015562">
    <property type="term" value="F:efflux transmembrane transporter activity"/>
    <property type="evidence" value="ECO:0007669"/>
    <property type="project" value="InterPro"/>
</dbReference>
<keyword evidence="4" id="KW-1134">Transmembrane beta strand</keyword>
<keyword evidence="8" id="KW-0175">Coiled coil</keyword>
<evidence type="ECO:0000256" key="9">
    <source>
        <dbReference type="SAM" id="SignalP"/>
    </source>
</evidence>
<dbReference type="GO" id="GO:0009279">
    <property type="term" value="C:cell outer membrane"/>
    <property type="evidence" value="ECO:0007669"/>
    <property type="project" value="UniProtKB-SubCell"/>
</dbReference>
<evidence type="ECO:0000313" key="10">
    <source>
        <dbReference type="EMBL" id="SHF74341.1"/>
    </source>
</evidence>
<evidence type="ECO:0000256" key="3">
    <source>
        <dbReference type="ARBA" id="ARBA00022448"/>
    </source>
</evidence>
<evidence type="ECO:0000256" key="7">
    <source>
        <dbReference type="ARBA" id="ARBA00023237"/>
    </source>
</evidence>
<evidence type="ECO:0000256" key="8">
    <source>
        <dbReference type="SAM" id="Coils"/>
    </source>
</evidence>
<dbReference type="Proteomes" id="UP000184436">
    <property type="component" value="Unassembled WGS sequence"/>
</dbReference>
<keyword evidence="9" id="KW-0732">Signal</keyword>
<organism evidence="10 11">
    <name type="scientific">Bacteroides faecichinchillae</name>
    <dbReference type="NCBI Taxonomy" id="871325"/>
    <lineage>
        <taxon>Bacteria</taxon>
        <taxon>Pseudomonadati</taxon>
        <taxon>Bacteroidota</taxon>
        <taxon>Bacteroidia</taxon>
        <taxon>Bacteroidales</taxon>
        <taxon>Bacteroidaceae</taxon>
        <taxon>Bacteroides</taxon>
    </lineage>
</organism>
<sequence>MSKKRRLIVPLCVALCSQGLFAQTSSKQVLGINEIFRLADENSQSIRTYNTGKEVANEALKAAKSERLPNIGASLSFSYLGDGYLLDRDFKNGQNIPMPHFSNNFALEAQQVIYAGGAINSGIALAELGQKMSELDWQKNRQEIRFLLTGYYLDLYKLSNQMQVLQKNLDLTEQVIRNMKVRRTQGTALKNDIIRYELQKETLKLQLAKVQDACKIMNHQLVTTLHLPAGTEIIPDSTLLEKEVKALAENDWQQLATQSNVGLQQAHLAVQMNEQKAKLERSELLPQIALVAGEHLDGPITIEVPVLNNNFNYWYIGVGVKYNLSSLFKNNKKVRQAKLNIRKTQEEYVLAQEQVENSVQANYANFLTFFTDLRTQEKSVELANQNYSVTSNRYKNDLALLTDMLDASYMKLSADLALVNARINVIYSYYKMKYITHTL</sequence>
<dbReference type="STRING" id="871325.SAMN05444349_13245"/>
<dbReference type="OrthoDB" id="916581at2"/>
<protein>
    <submittedName>
        <fullName evidence="10">Outer membrane protein TolC</fullName>
    </submittedName>
</protein>